<feature type="transmembrane region" description="Helical" evidence="6">
    <location>
        <begin position="45"/>
        <end position="69"/>
    </location>
</feature>
<name>A0A7X5UM32_9PSEU</name>
<feature type="domain" description="Cytochrome C biogenesis protein transmembrane" evidence="7">
    <location>
        <begin position="6"/>
        <end position="173"/>
    </location>
</feature>
<evidence type="ECO:0000313" key="8">
    <source>
        <dbReference type="EMBL" id="NIJ10177.1"/>
    </source>
</evidence>
<sequence>MIEVGLLGAFLGGLLSLVSPCSALLLPSFFAYAFDGVGALARRTVAFYAGLLVVLVPLGAGVAAVGSLVTRYRDVTTTVGGAVLIALGLAMIAGIGFGLASAGRVAARIKLSSGASVFALGTVYALAGFCSGPLLGSVLTVSAAGGQPGYGATLLALYALGMAAPLFALALLWDRFDLGKKAWLRGREIRLGRLRTHSTNLVSGILFVGIGLLFLLTDGTANLGGFTSVDTQFSLQAWLQDLTGQVSNAVLLLVLIGLALLVLVVRLLRSRSRRLDRLPPD</sequence>
<evidence type="ECO:0000256" key="1">
    <source>
        <dbReference type="ARBA" id="ARBA00004141"/>
    </source>
</evidence>
<dbReference type="PANTHER" id="PTHR31272:SF4">
    <property type="entry name" value="CYTOCHROME C-TYPE BIOGENESIS PROTEIN HI_1454-RELATED"/>
    <property type="match status" value="1"/>
</dbReference>
<protein>
    <submittedName>
        <fullName evidence="8">Cytochrome c biogenesis protein CcdA</fullName>
    </submittedName>
</protein>
<dbReference type="RefSeq" id="WP_167166124.1">
    <property type="nucleotide sequence ID" value="NZ_JAAOYM010000001.1"/>
</dbReference>
<evidence type="ECO:0000256" key="5">
    <source>
        <dbReference type="ARBA" id="ARBA00023136"/>
    </source>
</evidence>
<dbReference type="AlphaFoldDB" id="A0A7X5UM32"/>
<dbReference type="Proteomes" id="UP000545493">
    <property type="component" value="Unassembled WGS sequence"/>
</dbReference>
<dbReference type="InterPro" id="IPR051790">
    <property type="entry name" value="Cytochrome_c-biogenesis_DsbD"/>
</dbReference>
<feature type="transmembrane region" description="Helical" evidence="6">
    <location>
        <begin position="6"/>
        <end position="33"/>
    </location>
</feature>
<dbReference type="InterPro" id="IPR003834">
    <property type="entry name" value="Cyt_c_assmbl_TM_dom"/>
</dbReference>
<keyword evidence="9" id="KW-1185">Reference proteome</keyword>
<comment type="subcellular location">
    <subcellularLocation>
        <location evidence="1">Membrane</location>
        <topology evidence="1">Multi-pass membrane protein</topology>
    </subcellularLocation>
</comment>
<evidence type="ECO:0000256" key="4">
    <source>
        <dbReference type="ARBA" id="ARBA00022989"/>
    </source>
</evidence>
<reference evidence="8 9" key="1">
    <citation type="submission" date="2020-03" db="EMBL/GenBank/DDBJ databases">
        <title>Sequencing the genomes of 1000 actinobacteria strains.</title>
        <authorList>
            <person name="Klenk H.-P."/>
        </authorList>
    </citation>
    <scope>NUCLEOTIDE SEQUENCE [LARGE SCALE GENOMIC DNA]</scope>
    <source>
        <strain evidence="8 9">DSM 45685</strain>
    </source>
</reference>
<evidence type="ECO:0000259" key="7">
    <source>
        <dbReference type="Pfam" id="PF02683"/>
    </source>
</evidence>
<feature type="transmembrane region" description="Helical" evidence="6">
    <location>
        <begin position="249"/>
        <end position="268"/>
    </location>
</feature>
<feature type="transmembrane region" description="Helical" evidence="6">
    <location>
        <begin position="81"/>
        <end position="102"/>
    </location>
</feature>
<dbReference type="Pfam" id="PF02683">
    <property type="entry name" value="DsbD_TM"/>
    <property type="match status" value="1"/>
</dbReference>
<dbReference type="EMBL" id="JAAOYM010000001">
    <property type="protein sequence ID" value="NIJ10177.1"/>
    <property type="molecule type" value="Genomic_DNA"/>
</dbReference>
<evidence type="ECO:0000256" key="6">
    <source>
        <dbReference type="SAM" id="Phobius"/>
    </source>
</evidence>
<comment type="caution">
    <text evidence="8">The sequence shown here is derived from an EMBL/GenBank/DDBJ whole genome shotgun (WGS) entry which is preliminary data.</text>
</comment>
<dbReference type="GO" id="GO:0017004">
    <property type="term" value="P:cytochrome complex assembly"/>
    <property type="evidence" value="ECO:0007669"/>
    <property type="project" value="InterPro"/>
</dbReference>
<accession>A0A7X5UM32</accession>
<gene>
    <name evidence="8" type="ORF">FHU38_000521</name>
</gene>
<evidence type="ECO:0000313" key="9">
    <source>
        <dbReference type="Proteomes" id="UP000545493"/>
    </source>
</evidence>
<keyword evidence="5 6" id="KW-0472">Membrane</keyword>
<feature type="transmembrane region" description="Helical" evidence="6">
    <location>
        <begin position="114"/>
        <end position="135"/>
    </location>
</feature>
<evidence type="ECO:0000256" key="3">
    <source>
        <dbReference type="ARBA" id="ARBA00022692"/>
    </source>
</evidence>
<dbReference type="GO" id="GO:0016020">
    <property type="term" value="C:membrane"/>
    <property type="evidence" value="ECO:0007669"/>
    <property type="project" value="UniProtKB-SubCell"/>
</dbReference>
<feature type="transmembrane region" description="Helical" evidence="6">
    <location>
        <begin position="194"/>
        <end position="216"/>
    </location>
</feature>
<comment type="similarity">
    <text evidence="2">Belongs to the DsbD family.</text>
</comment>
<dbReference type="PANTHER" id="PTHR31272">
    <property type="entry name" value="CYTOCHROME C-TYPE BIOGENESIS PROTEIN HI_1454-RELATED"/>
    <property type="match status" value="1"/>
</dbReference>
<keyword evidence="4 6" id="KW-1133">Transmembrane helix</keyword>
<evidence type="ECO:0000256" key="2">
    <source>
        <dbReference type="ARBA" id="ARBA00006143"/>
    </source>
</evidence>
<proteinExistence type="inferred from homology"/>
<feature type="transmembrane region" description="Helical" evidence="6">
    <location>
        <begin position="155"/>
        <end position="173"/>
    </location>
</feature>
<keyword evidence="3 6" id="KW-0812">Transmembrane</keyword>
<organism evidence="8 9">
    <name type="scientific">Saccharomonospora amisosensis</name>
    <dbReference type="NCBI Taxonomy" id="1128677"/>
    <lineage>
        <taxon>Bacteria</taxon>
        <taxon>Bacillati</taxon>
        <taxon>Actinomycetota</taxon>
        <taxon>Actinomycetes</taxon>
        <taxon>Pseudonocardiales</taxon>
        <taxon>Pseudonocardiaceae</taxon>
        <taxon>Saccharomonospora</taxon>
    </lineage>
</organism>